<evidence type="ECO:0000313" key="1">
    <source>
        <dbReference type="EMBL" id="PSB59506.1"/>
    </source>
</evidence>
<evidence type="ECO:0008006" key="3">
    <source>
        <dbReference type="Google" id="ProtNLM"/>
    </source>
</evidence>
<keyword evidence="2" id="KW-1185">Reference proteome</keyword>
<accession>A0A2T1GNP8</accession>
<organism evidence="1 2">
    <name type="scientific">Chamaesiphon polymorphus CCALA 037</name>
    <dbReference type="NCBI Taxonomy" id="2107692"/>
    <lineage>
        <taxon>Bacteria</taxon>
        <taxon>Bacillati</taxon>
        <taxon>Cyanobacteriota</taxon>
        <taxon>Cyanophyceae</taxon>
        <taxon>Gomontiellales</taxon>
        <taxon>Chamaesiphonaceae</taxon>
        <taxon>Chamaesiphon</taxon>
    </lineage>
</organism>
<proteinExistence type="predicted"/>
<name>A0A2T1GNP8_9CYAN</name>
<gene>
    <name evidence="1" type="ORF">C7B77_00490</name>
</gene>
<dbReference type="Proteomes" id="UP000238937">
    <property type="component" value="Unassembled WGS sequence"/>
</dbReference>
<sequence>MPFFLFIAIVVAIVGGIVYLVKKRRQDLELVARQLKLDFFPKGDESIAPMVSNLDFFMYGERCNVSNLMCGQVKRNAKPVTVAIFDYSYTICKRRSTEFSFNEDSVSIESNSDTETFCQTVLVFYDESLDVPGFSLRPEHIWDKLANFAGYEDINFDRFPAFSKGYRLLSNQVEDVRNLFQPNLIKFYEINKICTEAIGSYLLVFPFPPKHTNSSLTMGDKTFTKSQYLHPKDVKPYLDLSLKLLNLLENNMSAVRS</sequence>
<protein>
    <recommendedName>
        <fullName evidence="3">DUF3137 domain-containing protein</fullName>
    </recommendedName>
</protein>
<dbReference type="AlphaFoldDB" id="A0A2T1GNP8"/>
<reference evidence="1 2" key="1">
    <citation type="submission" date="2018-03" db="EMBL/GenBank/DDBJ databases">
        <title>The ancient ancestry and fast evolution of plastids.</title>
        <authorList>
            <person name="Moore K.R."/>
            <person name="Magnabosco C."/>
            <person name="Momper L."/>
            <person name="Gold D.A."/>
            <person name="Bosak T."/>
            <person name="Fournier G.P."/>
        </authorList>
    </citation>
    <scope>NUCLEOTIDE SEQUENCE [LARGE SCALE GENOMIC DNA]</scope>
    <source>
        <strain evidence="1 2">CCALA 037</strain>
    </source>
</reference>
<comment type="caution">
    <text evidence="1">The sequence shown here is derived from an EMBL/GenBank/DDBJ whole genome shotgun (WGS) entry which is preliminary data.</text>
</comment>
<dbReference type="EMBL" id="PVWO01000004">
    <property type="protein sequence ID" value="PSB59506.1"/>
    <property type="molecule type" value="Genomic_DNA"/>
</dbReference>
<evidence type="ECO:0000313" key="2">
    <source>
        <dbReference type="Proteomes" id="UP000238937"/>
    </source>
</evidence>